<dbReference type="PANTHER" id="PTHR13156">
    <property type="entry name" value="NADH-UBIQUINONE OXIDOREDUCTASE 13 KD-A SUBUNIT"/>
    <property type="match status" value="1"/>
</dbReference>
<keyword evidence="2" id="KW-1185">Reference proteome</keyword>
<dbReference type="GO" id="GO:0006120">
    <property type="term" value="P:mitochondrial electron transport, NADH to ubiquinone"/>
    <property type="evidence" value="ECO:0007669"/>
    <property type="project" value="TreeGrafter"/>
</dbReference>
<feature type="non-terminal residue" evidence="1">
    <location>
        <position position="124"/>
    </location>
</feature>
<organism evidence="1">
    <name type="scientific">Oppiella nova</name>
    <dbReference type="NCBI Taxonomy" id="334625"/>
    <lineage>
        <taxon>Eukaryota</taxon>
        <taxon>Metazoa</taxon>
        <taxon>Ecdysozoa</taxon>
        <taxon>Arthropoda</taxon>
        <taxon>Chelicerata</taxon>
        <taxon>Arachnida</taxon>
        <taxon>Acari</taxon>
        <taxon>Acariformes</taxon>
        <taxon>Sarcoptiformes</taxon>
        <taxon>Oribatida</taxon>
        <taxon>Brachypylina</taxon>
        <taxon>Oppioidea</taxon>
        <taxon>Oppiidae</taxon>
        <taxon>Oppiella</taxon>
    </lineage>
</organism>
<dbReference type="EMBL" id="CAJPVJ010023857">
    <property type="protein sequence ID" value="CAG2178625.1"/>
    <property type="molecule type" value="Genomic_DNA"/>
</dbReference>
<accession>A0A7R9MKJ2</accession>
<evidence type="ECO:0000313" key="2">
    <source>
        <dbReference type="Proteomes" id="UP000728032"/>
    </source>
</evidence>
<dbReference type="Proteomes" id="UP000728032">
    <property type="component" value="Unassembled WGS sequence"/>
</dbReference>
<dbReference type="AlphaFoldDB" id="A0A7R9MKJ2"/>
<protein>
    <recommendedName>
        <fullName evidence="3">Zinc finger CHCC-type domain-containing protein</fullName>
    </recommendedName>
</protein>
<sequence>MAFNYIKCVKNQNSLHLMRSLCPLVTKKSFLSTDNKSPKVVSNETQVFDQKIERQIKDHVLDKPTHTGQTFTADDYRLVRFVGKTKEINPRFAIDLIAETPPIASKERWISCDGGGGALGHPKV</sequence>
<dbReference type="GO" id="GO:0005739">
    <property type="term" value="C:mitochondrion"/>
    <property type="evidence" value="ECO:0007669"/>
    <property type="project" value="GOC"/>
</dbReference>
<dbReference type="OrthoDB" id="307899at2759"/>
<evidence type="ECO:0008006" key="3">
    <source>
        <dbReference type="Google" id="ProtNLM"/>
    </source>
</evidence>
<name>A0A7R9MKJ2_9ACAR</name>
<dbReference type="PANTHER" id="PTHR13156:SF0">
    <property type="entry name" value="NADH DEHYDROGENASE [UBIQUINONE] IRON-SULFUR PROTEIN 6, MITOCHONDRIAL"/>
    <property type="match status" value="1"/>
</dbReference>
<reference evidence="1" key="1">
    <citation type="submission" date="2020-11" db="EMBL/GenBank/DDBJ databases">
        <authorList>
            <person name="Tran Van P."/>
        </authorList>
    </citation>
    <scope>NUCLEOTIDE SEQUENCE</scope>
</reference>
<evidence type="ECO:0000313" key="1">
    <source>
        <dbReference type="EMBL" id="CAD7661489.1"/>
    </source>
</evidence>
<gene>
    <name evidence="1" type="ORF">ONB1V03_LOCUS18050</name>
</gene>
<proteinExistence type="predicted"/>
<dbReference type="EMBL" id="OC938682">
    <property type="protein sequence ID" value="CAD7661489.1"/>
    <property type="molecule type" value="Genomic_DNA"/>
</dbReference>